<sequence>MFGEKRREEKREAEALAEAKAQAAAAVEDSETDDASFEPDEALEQQEEPDSGDIRK</sequence>
<dbReference type="PATRIC" id="fig|582680.6.peg.571"/>
<proteinExistence type="predicted"/>
<dbReference type="AlphaFoldDB" id="A0A0F0LPP7"/>
<keyword evidence="3" id="KW-1185">Reference proteome</keyword>
<dbReference type="EMBL" id="JYIX01000024">
    <property type="protein sequence ID" value="KJL35172.1"/>
    <property type="molecule type" value="Genomic_DNA"/>
</dbReference>
<gene>
    <name evidence="2" type="ORF">RS86_00555</name>
</gene>
<dbReference type="RefSeq" id="WP_181158234.1">
    <property type="nucleotide sequence ID" value="NZ_JYIX01000024.1"/>
</dbReference>
<evidence type="ECO:0000313" key="2">
    <source>
        <dbReference type="EMBL" id="KJL35172.1"/>
    </source>
</evidence>
<evidence type="ECO:0000313" key="3">
    <source>
        <dbReference type="Proteomes" id="UP000033740"/>
    </source>
</evidence>
<reference evidence="2 3" key="1">
    <citation type="submission" date="2015-02" db="EMBL/GenBank/DDBJ databases">
        <title>Draft genome sequences of ten Microbacterium spp. with emphasis on heavy metal contaminated environments.</title>
        <authorList>
            <person name="Corretto E."/>
        </authorList>
    </citation>
    <scope>NUCLEOTIDE SEQUENCE [LARGE SCALE GENOMIC DNA]</scope>
    <source>
        <strain evidence="2 3">ARN176</strain>
    </source>
</reference>
<feature type="region of interest" description="Disordered" evidence="1">
    <location>
        <begin position="1"/>
        <end position="56"/>
    </location>
</feature>
<name>A0A0F0LPP7_9MICO</name>
<dbReference type="Proteomes" id="UP000033740">
    <property type="component" value="Unassembled WGS sequence"/>
</dbReference>
<protein>
    <submittedName>
        <fullName evidence="2">Uncharacterized protein</fullName>
    </submittedName>
</protein>
<feature type="compositionally biased region" description="Basic and acidic residues" evidence="1">
    <location>
        <begin position="1"/>
        <end position="14"/>
    </location>
</feature>
<feature type="compositionally biased region" description="Low complexity" evidence="1">
    <location>
        <begin position="16"/>
        <end position="27"/>
    </location>
</feature>
<comment type="caution">
    <text evidence="2">The sequence shown here is derived from an EMBL/GenBank/DDBJ whole genome shotgun (WGS) entry which is preliminary data.</text>
</comment>
<organism evidence="2 3">
    <name type="scientific">Microbacterium azadirachtae</name>
    <dbReference type="NCBI Taxonomy" id="582680"/>
    <lineage>
        <taxon>Bacteria</taxon>
        <taxon>Bacillati</taxon>
        <taxon>Actinomycetota</taxon>
        <taxon>Actinomycetes</taxon>
        <taxon>Micrococcales</taxon>
        <taxon>Microbacteriaceae</taxon>
        <taxon>Microbacterium</taxon>
    </lineage>
</organism>
<feature type="compositionally biased region" description="Acidic residues" evidence="1">
    <location>
        <begin position="28"/>
        <end position="56"/>
    </location>
</feature>
<evidence type="ECO:0000256" key="1">
    <source>
        <dbReference type="SAM" id="MobiDB-lite"/>
    </source>
</evidence>
<accession>A0A0F0LPP7</accession>